<comment type="caution">
    <text evidence="2">The sequence shown here is derived from an EMBL/GenBank/DDBJ whole genome shotgun (WGS) entry which is preliminary data.</text>
</comment>
<proteinExistence type="predicted"/>
<evidence type="ECO:0000313" key="3">
    <source>
        <dbReference type="Proteomes" id="UP001597318"/>
    </source>
</evidence>
<dbReference type="InterPro" id="IPR025671">
    <property type="entry name" value="HXXEE"/>
</dbReference>
<keyword evidence="1" id="KW-0472">Membrane</keyword>
<protein>
    <submittedName>
        <fullName evidence="2">HXXEE domain-containing protein</fullName>
    </submittedName>
</protein>
<feature type="transmembrane region" description="Helical" evidence="1">
    <location>
        <begin position="146"/>
        <end position="165"/>
    </location>
</feature>
<organism evidence="2 3">
    <name type="scientific">Metabacillus endolithicus</name>
    <dbReference type="NCBI Taxonomy" id="1535204"/>
    <lineage>
        <taxon>Bacteria</taxon>
        <taxon>Bacillati</taxon>
        <taxon>Bacillota</taxon>
        <taxon>Bacilli</taxon>
        <taxon>Bacillales</taxon>
        <taxon>Bacillaceae</taxon>
        <taxon>Metabacillus</taxon>
    </lineage>
</organism>
<dbReference type="Proteomes" id="UP001597318">
    <property type="component" value="Unassembled WGS sequence"/>
</dbReference>
<dbReference type="Pfam" id="PF13787">
    <property type="entry name" value="HXXEE"/>
    <property type="match status" value="1"/>
</dbReference>
<sequence length="171" mass="19640">MKTNTEYDVSKFRRFLILFPPLYLVHDIEEILTVEKFLKENSNIIPFSVTTLEFSFAFTLLWIFASIGCYKAFYGNRFIGMKPATFLAFLVPGILLANGIGHILQFFFFKDYVPGIITSTLILIPYSFFTAKFLISERVMTKIRILSYLLLGFIAQAPLALMALYTSKILI</sequence>
<evidence type="ECO:0000313" key="2">
    <source>
        <dbReference type="EMBL" id="MFD2212296.1"/>
    </source>
</evidence>
<keyword evidence="1" id="KW-0812">Transmembrane</keyword>
<accession>A0ABW5BS24</accession>
<feature type="transmembrane region" description="Helical" evidence="1">
    <location>
        <begin position="54"/>
        <end position="74"/>
    </location>
</feature>
<feature type="transmembrane region" description="Helical" evidence="1">
    <location>
        <begin position="86"/>
        <end position="109"/>
    </location>
</feature>
<gene>
    <name evidence="2" type="ORF">ACFSKK_01060</name>
</gene>
<dbReference type="EMBL" id="JBHUIK010000001">
    <property type="protein sequence ID" value="MFD2212296.1"/>
    <property type="molecule type" value="Genomic_DNA"/>
</dbReference>
<keyword evidence="1" id="KW-1133">Transmembrane helix</keyword>
<evidence type="ECO:0000256" key="1">
    <source>
        <dbReference type="SAM" id="Phobius"/>
    </source>
</evidence>
<reference evidence="3" key="1">
    <citation type="journal article" date="2019" name="Int. J. Syst. Evol. Microbiol.">
        <title>The Global Catalogue of Microorganisms (GCM) 10K type strain sequencing project: providing services to taxonomists for standard genome sequencing and annotation.</title>
        <authorList>
            <consortium name="The Broad Institute Genomics Platform"/>
            <consortium name="The Broad Institute Genome Sequencing Center for Infectious Disease"/>
            <person name="Wu L."/>
            <person name="Ma J."/>
        </authorList>
    </citation>
    <scope>NUCLEOTIDE SEQUENCE [LARGE SCALE GENOMIC DNA]</scope>
    <source>
        <strain evidence="3">CGMCC 1.15474</strain>
    </source>
</reference>
<keyword evidence="3" id="KW-1185">Reference proteome</keyword>
<dbReference type="RefSeq" id="WP_247342648.1">
    <property type="nucleotide sequence ID" value="NZ_CP095550.1"/>
</dbReference>
<feature type="transmembrane region" description="Helical" evidence="1">
    <location>
        <begin position="115"/>
        <end position="134"/>
    </location>
</feature>
<name>A0ABW5BS24_9BACI</name>